<name>F4GJR6_PARC1</name>
<evidence type="ECO:0000313" key="1">
    <source>
        <dbReference type="EMBL" id="AEC02813.1"/>
    </source>
</evidence>
<reference evidence="1 2" key="2">
    <citation type="journal article" date="2012" name="Stand. Genomic Sci.">
        <title>Complete genome sequence of the termite hindgut bacterium Spirochaeta coccoides type strain (SPN1(T)), reclassification in the genus Sphaerochaeta as Sphaerochaeta coccoides comb. nov. and emendations of the family Spirochaetaceae and the genus Sphaerochaeta.</title>
        <authorList>
            <person name="Abt B."/>
            <person name="Han C."/>
            <person name="Scheuner C."/>
            <person name="Lu M."/>
            <person name="Lapidus A."/>
            <person name="Nolan M."/>
            <person name="Lucas S."/>
            <person name="Hammon N."/>
            <person name="Deshpande S."/>
            <person name="Cheng J.F."/>
            <person name="Tapia R."/>
            <person name="Goodwin L.A."/>
            <person name="Pitluck S."/>
            <person name="Liolios K."/>
            <person name="Pagani I."/>
            <person name="Ivanova N."/>
            <person name="Mavromatis K."/>
            <person name="Mikhailova N."/>
            <person name="Huntemann M."/>
            <person name="Pati A."/>
            <person name="Chen A."/>
            <person name="Palaniappan K."/>
            <person name="Land M."/>
            <person name="Hauser L."/>
            <person name="Brambilla E.M."/>
            <person name="Rohde M."/>
            <person name="Spring S."/>
            <person name="Gronow S."/>
            <person name="Goker M."/>
            <person name="Woyke T."/>
            <person name="Bristow J."/>
            <person name="Eisen J.A."/>
            <person name="Markowitz V."/>
            <person name="Hugenholtz P."/>
            <person name="Kyrpides N.C."/>
            <person name="Klenk H.P."/>
            <person name="Detter J.C."/>
        </authorList>
    </citation>
    <scope>NUCLEOTIDE SEQUENCE [LARGE SCALE GENOMIC DNA]</scope>
    <source>
        <strain evidence="2">ATCC BAA-1237 / DSM 17374 / SPN1</strain>
    </source>
</reference>
<dbReference type="EMBL" id="CP002659">
    <property type="protein sequence ID" value="AEC02813.1"/>
    <property type="molecule type" value="Genomic_DNA"/>
</dbReference>
<protein>
    <submittedName>
        <fullName evidence="1">Uncharacterized protein</fullName>
    </submittedName>
</protein>
<dbReference type="KEGG" id="scc:Spico_1612"/>
<dbReference type="AlphaFoldDB" id="F4GJR6"/>
<accession>F4GJR6</accession>
<dbReference type="STRING" id="760011.Spico_1612"/>
<reference evidence="2" key="1">
    <citation type="submission" date="2011-04" db="EMBL/GenBank/DDBJ databases">
        <title>The complete genome of Spirochaeta coccoides DSM 17374.</title>
        <authorList>
            <person name="Lucas S."/>
            <person name="Copeland A."/>
            <person name="Lapidus A."/>
            <person name="Bruce D."/>
            <person name="Goodwin L."/>
            <person name="Pitluck S."/>
            <person name="Peters L."/>
            <person name="Kyrpides N."/>
            <person name="Mavromatis K."/>
            <person name="Pagani I."/>
            <person name="Ivanova N."/>
            <person name="Ovchinnikova G."/>
            <person name="Lu M."/>
            <person name="Detter J.C."/>
            <person name="Tapia R."/>
            <person name="Han C."/>
            <person name="Land M."/>
            <person name="Hauser L."/>
            <person name="Markowitz V."/>
            <person name="Cheng J.-F."/>
            <person name="Hugenholtz P."/>
            <person name="Woyke T."/>
            <person name="Wu D."/>
            <person name="Spring S."/>
            <person name="Schroeder M."/>
            <person name="Brambilla E."/>
            <person name="Klenk H.-P."/>
            <person name="Eisen J.A."/>
        </authorList>
    </citation>
    <scope>NUCLEOTIDE SEQUENCE [LARGE SCALE GENOMIC DNA]</scope>
    <source>
        <strain evidence="2">ATCC BAA-1237 / DSM 17374 / SPN1</strain>
    </source>
</reference>
<evidence type="ECO:0000313" key="2">
    <source>
        <dbReference type="Proteomes" id="UP000007939"/>
    </source>
</evidence>
<sequence>MHKTSNKLILGATIFLVVTTVMTVISLKMITNAALSQREAANVSTVFLTQGSLKNDGVVWIEKEDIV</sequence>
<gene>
    <name evidence="1" type="ordered locus">Spico_1612</name>
</gene>
<keyword evidence="2" id="KW-1185">Reference proteome</keyword>
<dbReference type="HOGENOM" id="CLU_2810174_0_0_12"/>
<dbReference type="RefSeq" id="WP_013740207.1">
    <property type="nucleotide sequence ID" value="NC_015436.1"/>
</dbReference>
<proteinExistence type="predicted"/>
<dbReference type="Proteomes" id="UP000007939">
    <property type="component" value="Chromosome"/>
</dbReference>
<organism evidence="1 2">
    <name type="scientific">Parasphaerochaeta coccoides (strain ATCC BAA-1237 / DSM 17374 / SPN1)</name>
    <name type="common">Sphaerochaeta coccoides</name>
    <dbReference type="NCBI Taxonomy" id="760011"/>
    <lineage>
        <taxon>Bacteria</taxon>
        <taxon>Pseudomonadati</taxon>
        <taxon>Spirochaetota</taxon>
        <taxon>Spirochaetia</taxon>
        <taxon>Spirochaetales</taxon>
        <taxon>Sphaerochaetaceae</taxon>
        <taxon>Parasphaerochaeta</taxon>
    </lineage>
</organism>